<dbReference type="Proteomes" id="UP001570511">
    <property type="component" value="Unassembled WGS sequence"/>
</dbReference>
<gene>
    <name evidence="1" type="ORF">OS889_11645</name>
</gene>
<dbReference type="AlphaFoldDB" id="A0ABD5MCM2"/>
<evidence type="ECO:0000313" key="1">
    <source>
        <dbReference type="EMBL" id="MFA1611655.1"/>
    </source>
</evidence>
<sequence length="362" mass="40047">MSDNEAPEQSLDEINKSLYREGMTDGLPVIPPTDERVEEMLRGIDRPRDDVVGRLGNNGNALTVEKLAANAVMAGCLPTYMPVLEAGVRALADPDSNSIQFSVSTASWAYQWIVNGPVREMLDIESGSGAFGPSFHANQTIARALGMAYRNTAKIYPGEKDMGVMGNPGKFYMLAGENEEASPWEPYHVTHGYEEEDSTISLAGPNGWVQWFPSENEAEHVLRGMIRNTPDSMRASSGEDLNATITHAINPYNAEELEKEDLSKDEIKEYLVENSHHTLNEYKRSYDDGDGIPPRQIKQYQDVDAVKIATIGGPGRVNAIIGTSIGGPVTKKIRFPDNWESLLEEYSGDVERNWVPTEGFYE</sequence>
<protein>
    <submittedName>
        <fullName evidence="1">Uncharacterized protein</fullName>
    </submittedName>
</protein>
<organism evidence="1 2">
    <name type="scientific">Halobellus rubicundus</name>
    <dbReference type="NCBI Taxonomy" id="2996466"/>
    <lineage>
        <taxon>Archaea</taxon>
        <taxon>Methanobacteriati</taxon>
        <taxon>Methanobacteriota</taxon>
        <taxon>Stenosarchaea group</taxon>
        <taxon>Halobacteria</taxon>
        <taxon>Halobacteriales</taxon>
        <taxon>Haloferacaceae</taxon>
        <taxon>Halobellus</taxon>
    </lineage>
</organism>
<accession>A0ABD5MCM2</accession>
<name>A0ABD5MCM2_9EURY</name>
<dbReference type="EMBL" id="JBGNYA010000001">
    <property type="protein sequence ID" value="MFA1611655.1"/>
    <property type="molecule type" value="Genomic_DNA"/>
</dbReference>
<proteinExistence type="predicted"/>
<comment type="caution">
    <text evidence="1">The sequence shown here is derived from an EMBL/GenBank/DDBJ whole genome shotgun (WGS) entry which is preliminary data.</text>
</comment>
<reference evidence="1 2" key="1">
    <citation type="submission" date="2024-08" db="EMBL/GenBank/DDBJ databases">
        <title>Halobellus sp. MBLA0158 whole genome sequence.</title>
        <authorList>
            <person name="Hwang C.Y."/>
            <person name="Cho E.-S."/>
            <person name="Seo M.-J."/>
        </authorList>
    </citation>
    <scope>NUCLEOTIDE SEQUENCE [LARGE SCALE GENOMIC DNA]</scope>
    <source>
        <strain evidence="1 2">MBLA0158</strain>
    </source>
</reference>
<keyword evidence="2" id="KW-1185">Reference proteome</keyword>
<dbReference type="RefSeq" id="WP_372390002.1">
    <property type="nucleotide sequence ID" value="NZ_JBGNYA010000001.1"/>
</dbReference>
<evidence type="ECO:0000313" key="2">
    <source>
        <dbReference type="Proteomes" id="UP001570511"/>
    </source>
</evidence>